<feature type="transmembrane region" description="Helical" evidence="10">
    <location>
        <begin position="204"/>
        <end position="225"/>
    </location>
</feature>
<evidence type="ECO:0000256" key="6">
    <source>
        <dbReference type="ARBA" id="ARBA00023136"/>
    </source>
</evidence>
<evidence type="ECO:0000256" key="2">
    <source>
        <dbReference type="ARBA" id="ARBA00022692"/>
    </source>
</evidence>
<name>A0A2D3V858_9PEZI</name>
<evidence type="ECO:0000256" key="1">
    <source>
        <dbReference type="ARBA" id="ARBA00004115"/>
    </source>
</evidence>
<reference evidence="12 13" key="1">
    <citation type="submission" date="2016-03" db="EMBL/GenBank/DDBJ databases">
        <authorList>
            <person name="Ploux O."/>
        </authorList>
    </citation>
    <scope>NUCLEOTIDE SEQUENCE [LARGE SCALE GENOMIC DNA]</scope>
    <source>
        <strain evidence="12 13">URUG2</strain>
    </source>
</reference>
<dbReference type="PANTHER" id="PTHR12924">
    <property type="entry name" value="TRANSLOCON-ASSOCIATED PROTEIN, ALPHA SUBUNIT"/>
    <property type="match status" value="1"/>
</dbReference>
<keyword evidence="12" id="KW-0675">Receptor</keyword>
<protein>
    <submittedName>
        <fullName evidence="12">Related to signal sequence receptor alpha chain</fullName>
    </submittedName>
</protein>
<evidence type="ECO:0000313" key="12">
    <source>
        <dbReference type="EMBL" id="CZT18764.1"/>
    </source>
</evidence>
<feature type="region of interest" description="Disordered" evidence="9">
    <location>
        <begin position="234"/>
        <end position="304"/>
    </location>
</feature>
<evidence type="ECO:0000256" key="4">
    <source>
        <dbReference type="ARBA" id="ARBA00022824"/>
    </source>
</evidence>
<evidence type="ECO:0000256" key="9">
    <source>
        <dbReference type="SAM" id="MobiDB-lite"/>
    </source>
</evidence>
<dbReference type="PANTHER" id="PTHR12924:SF0">
    <property type="entry name" value="TRANSLOCON-ASSOCIATED PROTEIN SUBUNIT ALPHA"/>
    <property type="match status" value="1"/>
</dbReference>
<keyword evidence="4" id="KW-0256">Endoplasmic reticulum</keyword>
<feature type="chain" id="PRO_5013877986" evidence="11">
    <location>
        <begin position="23"/>
        <end position="304"/>
    </location>
</feature>
<evidence type="ECO:0000256" key="10">
    <source>
        <dbReference type="SAM" id="Phobius"/>
    </source>
</evidence>
<keyword evidence="5 10" id="KW-1133">Transmembrane helix</keyword>
<dbReference type="AlphaFoldDB" id="A0A2D3V858"/>
<comment type="subcellular location">
    <subcellularLocation>
        <location evidence="1">Endoplasmic reticulum membrane</location>
        <topology evidence="1">Single-pass type I membrane protein</topology>
    </subcellularLocation>
</comment>
<keyword evidence="6 10" id="KW-0472">Membrane</keyword>
<evidence type="ECO:0000256" key="3">
    <source>
        <dbReference type="ARBA" id="ARBA00022729"/>
    </source>
</evidence>
<dbReference type="GeneID" id="35599782"/>
<comment type="function">
    <text evidence="7">Is probably involved in a pathway contributing to genomic integrity.</text>
</comment>
<keyword evidence="2 10" id="KW-0812">Transmembrane</keyword>
<evidence type="ECO:0000256" key="11">
    <source>
        <dbReference type="SAM" id="SignalP"/>
    </source>
</evidence>
<evidence type="ECO:0000256" key="8">
    <source>
        <dbReference type="ARBA" id="ARBA00038311"/>
    </source>
</evidence>
<dbReference type="EMBL" id="FJUY01000006">
    <property type="protein sequence ID" value="CZT18764.1"/>
    <property type="molecule type" value="Genomic_DNA"/>
</dbReference>
<keyword evidence="3 11" id="KW-0732">Signal</keyword>
<sequence>MVSFRFAAFAVAALSAVNVIAAEDAETVKVEEAVPKANPNIGDVKWEDMAKYAETGEQQWEDKRNELPLSVDVKVTFPEAEIFGVKMVNGRPTRALLHVTNNEEVPVNALIAIGALLSPSGTPGAPDPPVVIRNLTGAKFDTLVQPKTTELLTYAFATEMHPQDVTLELTTMISRGPRIFTVTAFKETVSIVEAPINIWDPQIIFLYTFLLAAFGGTCYFIYNTWIATLFPQKKRGGKGGERAKRSSGGSKPVDPSEAVPVLDADGPAVTTGSKGYDESWIPATHLQRPQAKRVGSGRPKSRAA</sequence>
<evidence type="ECO:0000256" key="5">
    <source>
        <dbReference type="ARBA" id="ARBA00022989"/>
    </source>
</evidence>
<evidence type="ECO:0000313" key="13">
    <source>
        <dbReference type="Proteomes" id="UP000225277"/>
    </source>
</evidence>
<dbReference type="Pfam" id="PF03896">
    <property type="entry name" value="TRAP_alpha"/>
    <property type="match status" value="1"/>
</dbReference>
<keyword evidence="13" id="KW-1185">Reference proteome</keyword>
<evidence type="ECO:0000256" key="7">
    <source>
        <dbReference type="ARBA" id="ARBA00037565"/>
    </source>
</evidence>
<dbReference type="RefSeq" id="XP_023625654.1">
    <property type="nucleotide sequence ID" value="XM_023769886.1"/>
</dbReference>
<gene>
    <name evidence="12" type="ORF">RCC_04608</name>
</gene>
<organism evidence="12 13">
    <name type="scientific">Ramularia collo-cygni</name>
    <dbReference type="NCBI Taxonomy" id="112498"/>
    <lineage>
        <taxon>Eukaryota</taxon>
        <taxon>Fungi</taxon>
        <taxon>Dikarya</taxon>
        <taxon>Ascomycota</taxon>
        <taxon>Pezizomycotina</taxon>
        <taxon>Dothideomycetes</taxon>
        <taxon>Dothideomycetidae</taxon>
        <taxon>Mycosphaerellales</taxon>
        <taxon>Mycosphaerellaceae</taxon>
        <taxon>Ramularia</taxon>
    </lineage>
</organism>
<comment type="similarity">
    <text evidence="8">Belongs to the IRC22 family.</text>
</comment>
<feature type="signal peptide" evidence="11">
    <location>
        <begin position="1"/>
        <end position="22"/>
    </location>
</feature>
<dbReference type="GO" id="GO:0005789">
    <property type="term" value="C:endoplasmic reticulum membrane"/>
    <property type="evidence" value="ECO:0007669"/>
    <property type="project" value="UniProtKB-SubCell"/>
</dbReference>
<dbReference type="OrthoDB" id="1926781at2759"/>
<proteinExistence type="inferred from homology"/>
<dbReference type="Proteomes" id="UP000225277">
    <property type="component" value="Unassembled WGS sequence"/>
</dbReference>
<dbReference type="InterPro" id="IPR005595">
    <property type="entry name" value="TRAP_alpha"/>
</dbReference>
<accession>A0A2D3V858</accession>